<keyword evidence="5" id="KW-1185">Reference proteome</keyword>
<dbReference type="Gene3D" id="3.55.50.30">
    <property type="match status" value="1"/>
</dbReference>
<protein>
    <submittedName>
        <fullName evidence="4">FecR domain-containing protein</fullName>
    </submittedName>
</protein>
<keyword evidence="1" id="KW-0472">Membrane</keyword>
<evidence type="ECO:0000313" key="4">
    <source>
        <dbReference type="EMBL" id="WZN40840.1"/>
    </source>
</evidence>
<evidence type="ECO:0000256" key="1">
    <source>
        <dbReference type="SAM" id="Phobius"/>
    </source>
</evidence>
<dbReference type="InterPro" id="IPR032508">
    <property type="entry name" value="FecR_C"/>
</dbReference>
<dbReference type="Proteomes" id="UP001485459">
    <property type="component" value="Chromosome"/>
</dbReference>
<dbReference type="Pfam" id="PF04773">
    <property type="entry name" value="FecR"/>
    <property type="match status" value="1"/>
</dbReference>
<evidence type="ECO:0000259" key="3">
    <source>
        <dbReference type="Pfam" id="PF16344"/>
    </source>
</evidence>
<dbReference type="PIRSF" id="PIRSF018266">
    <property type="entry name" value="FecR"/>
    <property type="match status" value="1"/>
</dbReference>
<dbReference type="RefSeq" id="WP_341835705.1">
    <property type="nucleotide sequence ID" value="NZ_CP149822.1"/>
</dbReference>
<sequence>MSRRMAGEATDAELEELAALLAAEPGLQYTLNMVEKLTPLPKPGDAATEEELARKRRGLRQIDELLAQTPAPAVRRRLPVRWMAAAGLLLLAGAGGVLYFMAGEPARPSVAETAFGVTKKEVQLPDGSRVILNAGSKLTYDSAALARGERVVRLTGEGFFDVKASAEHPFIIQTGKVDVRVLGTTFNLKAYPNDRRVETYLISGKVEVAYKTKGEEAQIRLQPLERVVIDLPVLDDAPAPALRPVPVAVIQPDPADGSIAAASKEPAWMQGRLEFENVTFEQLVNELERWYDVKITLQNDKLKGEVFSGAFNNKPLSEVLQALQLTLQFRYRMQEGNQIEIW</sequence>
<keyword evidence="1" id="KW-1133">Transmembrane helix</keyword>
<feature type="domain" description="Protein FecR C-terminal" evidence="3">
    <location>
        <begin position="273"/>
        <end position="341"/>
    </location>
</feature>
<reference evidence="5" key="1">
    <citation type="submission" date="2024-03" db="EMBL/GenBank/DDBJ databases">
        <title>Chitinophaga horti sp. nov., isolated from garden soil.</title>
        <authorList>
            <person name="Lee D.S."/>
            <person name="Han D.M."/>
            <person name="Baek J.H."/>
            <person name="Choi D.G."/>
            <person name="Jeon J.H."/>
            <person name="Jeon C.O."/>
        </authorList>
    </citation>
    <scope>NUCLEOTIDE SEQUENCE [LARGE SCALE GENOMIC DNA]</scope>
    <source>
        <strain evidence="5">GPA1</strain>
    </source>
</reference>
<evidence type="ECO:0000259" key="2">
    <source>
        <dbReference type="Pfam" id="PF04773"/>
    </source>
</evidence>
<dbReference type="EMBL" id="CP149822">
    <property type="protein sequence ID" value="WZN40840.1"/>
    <property type="molecule type" value="Genomic_DNA"/>
</dbReference>
<organism evidence="4 5">
    <name type="scientific">Chitinophaga pollutisoli</name>
    <dbReference type="NCBI Taxonomy" id="3133966"/>
    <lineage>
        <taxon>Bacteria</taxon>
        <taxon>Pseudomonadati</taxon>
        <taxon>Bacteroidota</taxon>
        <taxon>Chitinophagia</taxon>
        <taxon>Chitinophagales</taxon>
        <taxon>Chitinophagaceae</taxon>
        <taxon>Chitinophaga</taxon>
    </lineage>
</organism>
<feature type="transmembrane region" description="Helical" evidence="1">
    <location>
        <begin position="82"/>
        <end position="102"/>
    </location>
</feature>
<proteinExistence type="predicted"/>
<gene>
    <name evidence="4" type="ORF">WJU16_23030</name>
</gene>
<name>A0ABZ2YMY6_9BACT</name>
<dbReference type="Pfam" id="PF16344">
    <property type="entry name" value="FecR_C"/>
    <property type="match status" value="1"/>
</dbReference>
<dbReference type="InterPro" id="IPR006860">
    <property type="entry name" value="FecR"/>
</dbReference>
<dbReference type="Gene3D" id="2.60.120.1440">
    <property type="match status" value="1"/>
</dbReference>
<keyword evidence="1" id="KW-0812">Transmembrane</keyword>
<accession>A0ABZ2YMY6</accession>
<feature type="domain" description="FecR protein" evidence="2">
    <location>
        <begin position="119"/>
        <end position="207"/>
    </location>
</feature>
<evidence type="ECO:0000313" key="5">
    <source>
        <dbReference type="Proteomes" id="UP001485459"/>
    </source>
</evidence>
<dbReference type="InterPro" id="IPR012373">
    <property type="entry name" value="Ferrdict_sens_TM"/>
</dbReference>
<dbReference type="PANTHER" id="PTHR30273:SF2">
    <property type="entry name" value="PROTEIN FECR"/>
    <property type="match status" value="1"/>
</dbReference>
<dbReference type="PANTHER" id="PTHR30273">
    <property type="entry name" value="PERIPLASMIC SIGNAL SENSOR AND SIGMA FACTOR ACTIVATOR FECR-RELATED"/>
    <property type="match status" value="1"/>
</dbReference>